<dbReference type="Gene3D" id="3.20.200.10">
    <property type="entry name" value="MHCK/EF2 kinase"/>
    <property type="match status" value="1"/>
</dbReference>
<dbReference type="EMBL" id="JATAAI010000008">
    <property type="protein sequence ID" value="KAK1743666.1"/>
    <property type="molecule type" value="Genomic_DNA"/>
</dbReference>
<feature type="region of interest" description="Disordered" evidence="6">
    <location>
        <begin position="349"/>
        <end position="372"/>
    </location>
</feature>
<proteinExistence type="predicted"/>
<dbReference type="Gene3D" id="3.30.200.20">
    <property type="entry name" value="Phosphorylase Kinase, domain 1"/>
    <property type="match status" value="1"/>
</dbReference>
<evidence type="ECO:0000256" key="2">
    <source>
        <dbReference type="ARBA" id="ARBA00022679"/>
    </source>
</evidence>
<evidence type="ECO:0000313" key="9">
    <source>
        <dbReference type="Proteomes" id="UP001224775"/>
    </source>
</evidence>
<feature type="domain" description="Alpha-type protein kinase" evidence="7">
    <location>
        <begin position="50"/>
        <end position="289"/>
    </location>
</feature>
<keyword evidence="8" id="KW-0648">Protein biosynthesis</keyword>
<name>A0AAD9DDI3_9STRA</name>
<dbReference type="SUPFAM" id="SSF56112">
    <property type="entry name" value="Protein kinase-like (PK-like)"/>
    <property type="match status" value="1"/>
</dbReference>
<reference evidence="8" key="1">
    <citation type="submission" date="2023-06" db="EMBL/GenBank/DDBJ databases">
        <title>Survivors Of The Sea: Transcriptome response of Skeletonema marinoi to long-term dormancy.</title>
        <authorList>
            <person name="Pinder M.I.M."/>
            <person name="Kourtchenko O."/>
            <person name="Robertson E.K."/>
            <person name="Larsson T."/>
            <person name="Maumus F."/>
            <person name="Osuna-Cruz C.M."/>
            <person name="Vancaester E."/>
            <person name="Stenow R."/>
            <person name="Vandepoele K."/>
            <person name="Ploug H."/>
            <person name="Bruchert V."/>
            <person name="Godhe A."/>
            <person name="Topel M."/>
        </authorList>
    </citation>
    <scope>NUCLEOTIDE SEQUENCE</scope>
    <source>
        <strain evidence="8">R05AC</strain>
    </source>
</reference>
<evidence type="ECO:0000256" key="4">
    <source>
        <dbReference type="ARBA" id="ARBA00022777"/>
    </source>
</evidence>
<keyword evidence="8" id="KW-0251">Elongation factor</keyword>
<dbReference type="InterPro" id="IPR004166">
    <property type="entry name" value="a-kinase_dom"/>
</dbReference>
<dbReference type="GO" id="GO:0004686">
    <property type="term" value="F:elongation factor-2 kinase activity"/>
    <property type="evidence" value="ECO:0007669"/>
    <property type="project" value="UniProtKB-EC"/>
</dbReference>
<dbReference type="GO" id="GO:1903013">
    <property type="term" value="P:response to differentiation-inducing factor 1"/>
    <property type="evidence" value="ECO:0007669"/>
    <property type="project" value="TreeGrafter"/>
</dbReference>
<keyword evidence="5" id="KW-0067">ATP-binding</keyword>
<organism evidence="8 9">
    <name type="scientific">Skeletonema marinoi</name>
    <dbReference type="NCBI Taxonomy" id="267567"/>
    <lineage>
        <taxon>Eukaryota</taxon>
        <taxon>Sar</taxon>
        <taxon>Stramenopiles</taxon>
        <taxon>Ochrophyta</taxon>
        <taxon>Bacillariophyta</taxon>
        <taxon>Coscinodiscophyceae</taxon>
        <taxon>Thalassiosirophycidae</taxon>
        <taxon>Thalassiosirales</taxon>
        <taxon>Skeletonemataceae</taxon>
        <taxon>Skeletonema</taxon>
        <taxon>Skeletonema marinoi-dohrnii complex</taxon>
    </lineage>
</organism>
<evidence type="ECO:0000256" key="3">
    <source>
        <dbReference type="ARBA" id="ARBA00022741"/>
    </source>
</evidence>
<dbReference type="Proteomes" id="UP001224775">
    <property type="component" value="Unassembled WGS sequence"/>
</dbReference>
<evidence type="ECO:0000256" key="5">
    <source>
        <dbReference type="ARBA" id="ARBA00022840"/>
    </source>
</evidence>
<keyword evidence="9" id="KW-1185">Reference proteome</keyword>
<dbReference type="SMART" id="SM00811">
    <property type="entry name" value="Alpha_kinase"/>
    <property type="match status" value="1"/>
</dbReference>
<keyword evidence="4 8" id="KW-0418">Kinase</keyword>
<evidence type="ECO:0000256" key="6">
    <source>
        <dbReference type="SAM" id="MobiDB-lite"/>
    </source>
</evidence>
<keyword evidence="1" id="KW-0723">Serine/threonine-protein kinase</keyword>
<dbReference type="GO" id="GO:0005524">
    <property type="term" value="F:ATP binding"/>
    <property type="evidence" value="ECO:0007669"/>
    <property type="project" value="UniProtKB-KW"/>
</dbReference>
<dbReference type="PROSITE" id="PS51158">
    <property type="entry name" value="ALPHA_KINASE"/>
    <property type="match status" value="1"/>
</dbReference>
<sequence length="539" mass="60963">MTVLSYDRETVRKSLRQKIRRAAATAIHQEDVWAKYKIEDIPAERVVRHIYNPETRQFLKNETIVKIEKEPFTNGAMRHCFRLKKLATPPQSATNHRFHSYGWSRALNYVAKCYLNEQGEPDTNERDSVLTDIILQYEAAHWADKYNVNAPKKIDFIRAYALEFVDRPGSPMFAVERFIAGKDTGCGFLKHNTNSGFVDQEVRRQTPQVFSAHSFYASQGNRLVADIQGVGDLYTDPQVLSVDYRFGDGDLGPRGWLCSSRTFGIRKHQAKYEDDESTLSEGSPLLEALISKFRMLDDNRQMRKSILVRPIDLNCTDSNDTEKRNNFSDVSKTIRRSIVASKKKMAGYECGGLKPRHRRNSEDDDSNLRDKLSKRKSAALMKVVSPPMEITDETKSNLGKVHYHLAYLHGQDRFPQIVCPDRIDDDDCVPPCHAASLANSQACLALARARVGLQSSASPLLHTNVPIDFDSAKDLCRRAMASERAPASPKAAAGCLLYQILEDEETTGDVEKLHVLEETLNFLNLAELEQAAAKEHVKK</sequence>
<evidence type="ECO:0000256" key="1">
    <source>
        <dbReference type="ARBA" id="ARBA00022527"/>
    </source>
</evidence>
<dbReference type="PANTHER" id="PTHR45992:SF2">
    <property type="entry name" value="EUKARYOTIC ELONGATION FACTOR 2 KINASE"/>
    <property type="match status" value="1"/>
</dbReference>
<dbReference type="InterPro" id="IPR051852">
    <property type="entry name" value="Alpha-type_PK"/>
</dbReference>
<dbReference type="PANTHER" id="PTHR45992">
    <property type="entry name" value="EUKARYOTIC ELONGATION FACTOR 2 KINASE-RELATED"/>
    <property type="match status" value="1"/>
</dbReference>
<dbReference type="GO" id="GO:0031037">
    <property type="term" value="P:myosin II filament disassembly"/>
    <property type="evidence" value="ECO:0007669"/>
    <property type="project" value="TreeGrafter"/>
</dbReference>
<dbReference type="InterPro" id="IPR011009">
    <property type="entry name" value="Kinase-like_dom_sf"/>
</dbReference>
<dbReference type="Pfam" id="PF02816">
    <property type="entry name" value="Alpha_kinase"/>
    <property type="match status" value="1"/>
</dbReference>
<dbReference type="AlphaFoldDB" id="A0AAD9DDI3"/>
<keyword evidence="2 8" id="KW-0808">Transferase</keyword>
<gene>
    <name evidence="8" type="ORF">QTG54_005263</name>
</gene>
<evidence type="ECO:0000259" key="7">
    <source>
        <dbReference type="PROSITE" id="PS51158"/>
    </source>
</evidence>
<protein>
    <submittedName>
        <fullName evidence="8">Eukaryotic elongation factor 2 kinase</fullName>
        <ecNumber evidence="8">2.7.11.20</ecNumber>
    </submittedName>
</protein>
<dbReference type="EC" id="2.7.11.20" evidence="8"/>
<comment type="caution">
    <text evidence="8">The sequence shown here is derived from an EMBL/GenBank/DDBJ whole genome shotgun (WGS) entry which is preliminary data.</text>
</comment>
<keyword evidence="3" id="KW-0547">Nucleotide-binding</keyword>
<accession>A0AAD9DDI3</accession>
<dbReference type="GO" id="GO:0003746">
    <property type="term" value="F:translation elongation factor activity"/>
    <property type="evidence" value="ECO:0007669"/>
    <property type="project" value="UniProtKB-KW"/>
</dbReference>
<evidence type="ECO:0000313" key="8">
    <source>
        <dbReference type="EMBL" id="KAK1743666.1"/>
    </source>
</evidence>